<accession>A0A6N8DIL7</accession>
<reference evidence="3 4" key="1">
    <citation type="submission" date="2019-11" db="EMBL/GenBank/DDBJ databases">
        <title>Whole-genome sequence of a Rhodoblastus acidophilus DSM 142.</title>
        <authorList>
            <person name="Kyndt J.A."/>
            <person name="Meyer T.E."/>
        </authorList>
    </citation>
    <scope>NUCLEOTIDE SEQUENCE [LARGE SCALE GENOMIC DNA]</scope>
    <source>
        <strain evidence="3 4">DSM 142</strain>
    </source>
</reference>
<sequence length="143" mass="15428">MDHSLLKALVERHGLPVIDDASIDAFFASGGPHALLFFSGAGAPRPETSDVAVLFPELLKVFSGQVRGALVAPEAEAALKNRFQVFVFPSVVVTRDGQPVAVLPKILDWADYRQRIAEALAPDAPVLVAPQKPRTEFAHVHRA</sequence>
<dbReference type="AlphaFoldDB" id="A0A6N8DIL7"/>
<dbReference type="EMBL" id="WNKS01000003">
    <property type="protein sequence ID" value="MTV30352.1"/>
    <property type="molecule type" value="Genomic_DNA"/>
</dbReference>
<protein>
    <recommendedName>
        <fullName evidence="2">Hydrogenase expression/formation protein</fullName>
    </recommendedName>
</protein>
<dbReference type="Gene3D" id="3.40.30.10">
    <property type="entry name" value="Glutaredoxin"/>
    <property type="match status" value="1"/>
</dbReference>
<evidence type="ECO:0000313" key="3">
    <source>
        <dbReference type="EMBL" id="MTV30352.1"/>
    </source>
</evidence>
<gene>
    <name evidence="3" type="ORF">GJ654_05020</name>
</gene>
<evidence type="ECO:0000256" key="1">
    <source>
        <dbReference type="ARBA" id="ARBA00009004"/>
    </source>
</evidence>
<dbReference type="Proteomes" id="UP000439113">
    <property type="component" value="Unassembled WGS sequence"/>
</dbReference>
<comment type="caution">
    <text evidence="3">The sequence shown here is derived from an EMBL/GenBank/DDBJ whole genome shotgun (WGS) entry which is preliminary data.</text>
</comment>
<dbReference type="PIRSF" id="PIRSF038934">
    <property type="entry name" value="HyaE_HupG"/>
    <property type="match status" value="1"/>
</dbReference>
<dbReference type="SUPFAM" id="SSF52833">
    <property type="entry name" value="Thioredoxin-like"/>
    <property type="match status" value="1"/>
</dbReference>
<dbReference type="RefSeq" id="WP_264586123.1">
    <property type="nucleotide sequence ID" value="NZ_JAOQNR010000003.1"/>
</dbReference>
<dbReference type="InterPro" id="IPR036249">
    <property type="entry name" value="Thioredoxin-like_sf"/>
</dbReference>
<proteinExistence type="inferred from homology"/>
<dbReference type="Pfam" id="PF07449">
    <property type="entry name" value="HyaE"/>
    <property type="match status" value="1"/>
</dbReference>
<evidence type="ECO:0000256" key="2">
    <source>
        <dbReference type="PIRNR" id="PIRNR038934"/>
    </source>
</evidence>
<dbReference type="InterPro" id="IPR010893">
    <property type="entry name" value="NiFe-hyd_mat_HyaE"/>
</dbReference>
<organism evidence="3 4">
    <name type="scientific">Rhodoblastus acidophilus</name>
    <name type="common">Rhodopseudomonas acidophila</name>
    <dbReference type="NCBI Taxonomy" id="1074"/>
    <lineage>
        <taxon>Bacteria</taxon>
        <taxon>Pseudomonadati</taxon>
        <taxon>Pseudomonadota</taxon>
        <taxon>Alphaproteobacteria</taxon>
        <taxon>Hyphomicrobiales</taxon>
        <taxon>Rhodoblastaceae</taxon>
        <taxon>Rhodoblastus</taxon>
    </lineage>
</organism>
<dbReference type="CDD" id="cd02965">
    <property type="entry name" value="HyaE"/>
    <property type="match status" value="1"/>
</dbReference>
<name>A0A6N8DIL7_RHOAC</name>
<comment type="similarity">
    <text evidence="1 2">Belongs to the HupG/HyaE family.</text>
</comment>
<evidence type="ECO:0000313" key="4">
    <source>
        <dbReference type="Proteomes" id="UP000439113"/>
    </source>
</evidence>